<sequence>MEPQDWIKRKNQRTSVQALVCEAEKQEKKMLQTMESREVFDYMISKLNFCKRRLAFSYKEVQGHYTLRKGDICYIDFGQAYVMEIGYLHFGLILAFCHQKVFVVPMTGKCREDKEYIFPLGQIPGLYKESYLFLNDAKWINTARIIDIKGHLDPEAGLFQTIQKSVVRCIGVK</sequence>
<evidence type="ECO:0000313" key="2">
    <source>
        <dbReference type="Proteomes" id="UP000521313"/>
    </source>
</evidence>
<gene>
    <name evidence="1" type="ORF">HNQ43_000655</name>
</gene>
<evidence type="ECO:0008006" key="3">
    <source>
        <dbReference type="Google" id="ProtNLM"/>
    </source>
</evidence>
<dbReference type="EMBL" id="JACHHD010000005">
    <property type="protein sequence ID" value="MBB5184614.1"/>
    <property type="molecule type" value="Genomic_DNA"/>
</dbReference>
<dbReference type="AlphaFoldDB" id="A0A7W8FWG9"/>
<name>A0A7W8FWG9_9FIRM</name>
<reference evidence="1 2" key="1">
    <citation type="submission" date="2020-08" db="EMBL/GenBank/DDBJ databases">
        <title>Genomic Encyclopedia of Type Strains, Phase IV (KMG-IV): sequencing the most valuable type-strain genomes for metagenomic binning, comparative biology and taxonomic classification.</title>
        <authorList>
            <person name="Goeker M."/>
        </authorList>
    </citation>
    <scope>NUCLEOTIDE SEQUENCE [LARGE SCALE GENOMIC DNA]</scope>
    <source>
        <strain evidence="1 2">DSM 26963</strain>
    </source>
</reference>
<accession>A0A7W8FWG9</accession>
<dbReference type="Gene3D" id="2.30.30.110">
    <property type="match status" value="1"/>
</dbReference>
<organism evidence="1 2">
    <name type="scientific">Faecalicoccus acidiformans</name>
    <dbReference type="NCBI Taxonomy" id="915173"/>
    <lineage>
        <taxon>Bacteria</taxon>
        <taxon>Bacillati</taxon>
        <taxon>Bacillota</taxon>
        <taxon>Erysipelotrichia</taxon>
        <taxon>Erysipelotrichales</taxon>
        <taxon>Erysipelotrichaceae</taxon>
        <taxon>Faecalicoccus</taxon>
    </lineage>
</organism>
<dbReference type="RefSeq" id="WP_183374721.1">
    <property type="nucleotide sequence ID" value="NZ_JACHHD010000005.1"/>
</dbReference>
<evidence type="ECO:0000313" key="1">
    <source>
        <dbReference type="EMBL" id="MBB5184614.1"/>
    </source>
</evidence>
<comment type="caution">
    <text evidence="1">The sequence shown here is derived from an EMBL/GenBank/DDBJ whole genome shotgun (WGS) entry which is preliminary data.</text>
</comment>
<dbReference type="SUPFAM" id="SSF50118">
    <property type="entry name" value="Cell growth inhibitor/plasmid maintenance toxic component"/>
    <property type="match status" value="1"/>
</dbReference>
<dbReference type="Proteomes" id="UP000521313">
    <property type="component" value="Unassembled WGS sequence"/>
</dbReference>
<protein>
    <recommendedName>
        <fullName evidence="3">Type II toxin-antitoxin system PemK/MazF family toxin</fullName>
    </recommendedName>
</protein>
<dbReference type="InterPro" id="IPR011067">
    <property type="entry name" value="Plasmid_toxin/cell-grow_inhib"/>
</dbReference>
<proteinExistence type="predicted"/>